<sequence>MSPRPILKPRLELPAEEPLVEPFPFATCPSLLLTRHVHFPPTPTLTSTFTTHSSSAYDRTPVVVAPNTCALPGRHERELFIDNNTSGYERRESESSSNTAYSQTRKSAPKGSYFHPRAYEACAPEPCPSPLWASPDSSSSDSPISTPTDDELDVASHRSPILRCTRLYTPHAVVQCNTTHSAFVLI</sequence>
<dbReference type="Proteomes" id="UP000054217">
    <property type="component" value="Unassembled WGS sequence"/>
</dbReference>
<gene>
    <name evidence="2" type="ORF">M404DRAFT_916630</name>
</gene>
<feature type="region of interest" description="Disordered" evidence="1">
    <location>
        <begin position="82"/>
        <end position="109"/>
    </location>
</feature>
<feature type="compositionally biased region" description="Low complexity" evidence="1">
    <location>
        <begin position="132"/>
        <end position="147"/>
    </location>
</feature>
<feature type="region of interest" description="Disordered" evidence="1">
    <location>
        <begin position="132"/>
        <end position="154"/>
    </location>
</feature>
<accession>A0A0C3N823</accession>
<dbReference type="HOGENOM" id="CLU_125098_0_0_1"/>
<dbReference type="EMBL" id="KN832033">
    <property type="protein sequence ID" value="KIN97189.1"/>
    <property type="molecule type" value="Genomic_DNA"/>
</dbReference>
<proteinExistence type="predicted"/>
<dbReference type="AlphaFoldDB" id="A0A0C3N823"/>
<name>A0A0C3N823_PISTI</name>
<keyword evidence="3" id="KW-1185">Reference proteome</keyword>
<reference evidence="2 3" key="1">
    <citation type="submission" date="2014-04" db="EMBL/GenBank/DDBJ databases">
        <authorList>
            <consortium name="DOE Joint Genome Institute"/>
            <person name="Kuo A."/>
            <person name="Kohler A."/>
            <person name="Costa M.D."/>
            <person name="Nagy L.G."/>
            <person name="Floudas D."/>
            <person name="Copeland A."/>
            <person name="Barry K.W."/>
            <person name="Cichocki N."/>
            <person name="Veneault-Fourrey C."/>
            <person name="LaButti K."/>
            <person name="Lindquist E.A."/>
            <person name="Lipzen A."/>
            <person name="Lundell T."/>
            <person name="Morin E."/>
            <person name="Murat C."/>
            <person name="Sun H."/>
            <person name="Tunlid A."/>
            <person name="Henrissat B."/>
            <person name="Grigoriev I.V."/>
            <person name="Hibbett D.S."/>
            <person name="Martin F."/>
            <person name="Nordberg H.P."/>
            <person name="Cantor M.N."/>
            <person name="Hua S.X."/>
        </authorList>
    </citation>
    <scope>NUCLEOTIDE SEQUENCE [LARGE SCALE GENOMIC DNA]</scope>
    <source>
        <strain evidence="2 3">Marx 270</strain>
    </source>
</reference>
<evidence type="ECO:0000313" key="3">
    <source>
        <dbReference type="Proteomes" id="UP000054217"/>
    </source>
</evidence>
<evidence type="ECO:0000313" key="2">
    <source>
        <dbReference type="EMBL" id="KIN97189.1"/>
    </source>
</evidence>
<evidence type="ECO:0000256" key="1">
    <source>
        <dbReference type="SAM" id="MobiDB-lite"/>
    </source>
</evidence>
<organism evidence="2 3">
    <name type="scientific">Pisolithus tinctorius Marx 270</name>
    <dbReference type="NCBI Taxonomy" id="870435"/>
    <lineage>
        <taxon>Eukaryota</taxon>
        <taxon>Fungi</taxon>
        <taxon>Dikarya</taxon>
        <taxon>Basidiomycota</taxon>
        <taxon>Agaricomycotina</taxon>
        <taxon>Agaricomycetes</taxon>
        <taxon>Agaricomycetidae</taxon>
        <taxon>Boletales</taxon>
        <taxon>Sclerodermatineae</taxon>
        <taxon>Pisolithaceae</taxon>
        <taxon>Pisolithus</taxon>
    </lineage>
</organism>
<dbReference type="OrthoDB" id="3204502at2759"/>
<dbReference type="InParanoid" id="A0A0C3N823"/>
<reference evidence="3" key="2">
    <citation type="submission" date="2015-01" db="EMBL/GenBank/DDBJ databases">
        <title>Evolutionary Origins and Diversification of the Mycorrhizal Mutualists.</title>
        <authorList>
            <consortium name="DOE Joint Genome Institute"/>
            <consortium name="Mycorrhizal Genomics Consortium"/>
            <person name="Kohler A."/>
            <person name="Kuo A."/>
            <person name="Nagy L.G."/>
            <person name="Floudas D."/>
            <person name="Copeland A."/>
            <person name="Barry K.W."/>
            <person name="Cichocki N."/>
            <person name="Veneault-Fourrey C."/>
            <person name="LaButti K."/>
            <person name="Lindquist E.A."/>
            <person name="Lipzen A."/>
            <person name="Lundell T."/>
            <person name="Morin E."/>
            <person name="Murat C."/>
            <person name="Riley R."/>
            <person name="Ohm R."/>
            <person name="Sun H."/>
            <person name="Tunlid A."/>
            <person name="Henrissat B."/>
            <person name="Grigoriev I.V."/>
            <person name="Hibbett D.S."/>
            <person name="Martin F."/>
        </authorList>
    </citation>
    <scope>NUCLEOTIDE SEQUENCE [LARGE SCALE GENOMIC DNA]</scope>
    <source>
        <strain evidence="3">Marx 270</strain>
    </source>
</reference>
<protein>
    <submittedName>
        <fullName evidence="2">Uncharacterized protein</fullName>
    </submittedName>
</protein>